<evidence type="ECO:0008006" key="2">
    <source>
        <dbReference type="Google" id="ProtNLM"/>
    </source>
</evidence>
<accession>A0A645ELJ2</accession>
<reference evidence="1" key="1">
    <citation type="submission" date="2019-08" db="EMBL/GenBank/DDBJ databases">
        <authorList>
            <person name="Kucharzyk K."/>
            <person name="Murdoch R.W."/>
            <person name="Higgins S."/>
            <person name="Loffler F."/>
        </authorList>
    </citation>
    <scope>NUCLEOTIDE SEQUENCE</scope>
</reference>
<gene>
    <name evidence="1" type="ORF">SDC9_149853</name>
</gene>
<dbReference type="EMBL" id="VSSQ01048591">
    <property type="protein sequence ID" value="MPN02637.1"/>
    <property type="molecule type" value="Genomic_DNA"/>
</dbReference>
<protein>
    <recommendedName>
        <fullName evidence="2">PD-(D/E)XK endonuclease-like domain-containing protein</fullName>
    </recommendedName>
</protein>
<evidence type="ECO:0000313" key="1">
    <source>
        <dbReference type="EMBL" id="MPN02637.1"/>
    </source>
</evidence>
<sequence>MLGKLEKCFRDASALINLEQTFFGDVDKDKDIMRELASMCEVFQGEFLIPEIITPESDVVYNPNFGIAGNYVGGADGDILIDGVLYDFKTSKSCGYTWQDVTQLIGYYFLNEISVEKGDFYEDLGIRRVAFYRARFGEIEYYDTDIFTEKASLPPQAFSIVNGEVIFNGDNISFIDKTTRDQTIEELLAYFNKPI</sequence>
<dbReference type="AlphaFoldDB" id="A0A645ELJ2"/>
<comment type="caution">
    <text evidence="1">The sequence shown here is derived from an EMBL/GenBank/DDBJ whole genome shotgun (WGS) entry which is preliminary data.</text>
</comment>
<organism evidence="1">
    <name type="scientific">bioreactor metagenome</name>
    <dbReference type="NCBI Taxonomy" id="1076179"/>
    <lineage>
        <taxon>unclassified sequences</taxon>
        <taxon>metagenomes</taxon>
        <taxon>ecological metagenomes</taxon>
    </lineage>
</organism>
<name>A0A645ELJ2_9ZZZZ</name>
<proteinExistence type="predicted"/>